<reference evidence="2 3" key="2">
    <citation type="submission" date="2018-03" db="EMBL/GenBank/DDBJ databases">
        <authorList>
            <person name="Keele B.F."/>
        </authorList>
    </citation>
    <scope>NUCLEOTIDE SEQUENCE [LARGE SCALE GENOMIC DNA]</scope>
    <source>
        <strain evidence="2 3">D13</strain>
    </source>
</reference>
<dbReference type="Proteomes" id="UP000241074">
    <property type="component" value="Chromosome"/>
</dbReference>
<name>A0A2P1PNU0_9GAMM</name>
<dbReference type="AlphaFoldDB" id="A0A2P1PNU0"/>
<evidence type="ECO:0000256" key="1">
    <source>
        <dbReference type="SAM" id="MobiDB-lite"/>
    </source>
</evidence>
<evidence type="ECO:0000313" key="3">
    <source>
        <dbReference type="Proteomes" id="UP000241074"/>
    </source>
</evidence>
<dbReference type="KEGG" id="xba:C7S18_04545"/>
<feature type="region of interest" description="Disordered" evidence="1">
    <location>
        <begin position="87"/>
        <end position="106"/>
    </location>
</feature>
<dbReference type="EMBL" id="CP027860">
    <property type="protein sequence ID" value="AVP96510.1"/>
    <property type="molecule type" value="Genomic_DNA"/>
</dbReference>
<keyword evidence="3" id="KW-1185">Reference proteome</keyword>
<evidence type="ECO:0000313" key="2">
    <source>
        <dbReference type="EMBL" id="AVP96510.1"/>
    </source>
</evidence>
<feature type="compositionally biased region" description="Acidic residues" evidence="1">
    <location>
        <begin position="87"/>
        <end position="98"/>
    </location>
</feature>
<accession>A0A2P1PNU0</accession>
<gene>
    <name evidence="2" type="ORF">C7S18_04545</name>
</gene>
<reference evidence="2 3" key="1">
    <citation type="submission" date="2018-03" db="EMBL/GenBank/DDBJ databases">
        <title>Ahniella affigens gen. nov., sp. nov., a gammaproteobacterium isolated from sandy soil near a stream.</title>
        <authorList>
            <person name="Ko Y."/>
            <person name="Kim J.-H."/>
        </authorList>
    </citation>
    <scope>NUCLEOTIDE SEQUENCE [LARGE SCALE GENOMIC DNA]</scope>
    <source>
        <strain evidence="2 3">D13</strain>
    </source>
</reference>
<protein>
    <submittedName>
        <fullName evidence="2">Uncharacterized protein</fullName>
    </submittedName>
</protein>
<organism evidence="2 3">
    <name type="scientific">Ahniella affigens</name>
    <dbReference type="NCBI Taxonomy" id="2021234"/>
    <lineage>
        <taxon>Bacteria</taxon>
        <taxon>Pseudomonadati</taxon>
        <taxon>Pseudomonadota</taxon>
        <taxon>Gammaproteobacteria</taxon>
        <taxon>Lysobacterales</taxon>
        <taxon>Rhodanobacteraceae</taxon>
        <taxon>Ahniella</taxon>
    </lineage>
</organism>
<proteinExistence type="predicted"/>
<sequence length="124" mass="13617">MLEVIEIERFLSQSNISNLNIARLRVLAASPHAANTRLADLVLRVALVKPHKRRRLRFLALRAPGLLQELRAAGLVVFDADSDDAGVDSFDDGNEDRDADNVYGNGAYGDVESGDVVWDGEIPF</sequence>